<organism evidence="2 3">
    <name type="scientific">Halosimplex carlsbadense 2-9-1</name>
    <dbReference type="NCBI Taxonomy" id="797114"/>
    <lineage>
        <taxon>Archaea</taxon>
        <taxon>Methanobacteriati</taxon>
        <taxon>Methanobacteriota</taxon>
        <taxon>Stenosarchaea group</taxon>
        <taxon>Halobacteria</taxon>
        <taxon>Halobacteriales</taxon>
        <taxon>Haloarculaceae</taxon>
        <taxon>Halosimplex</taxon>
    </lineage>
</organism>
<proteinExistence type="predicted"/>
<accession>M0C9Q8</accession>
<evidence type="ECO:0000256" key="1">
    <source>
        <dbReference type="SAM" id="MobiDB-lite"/>
    </source>
</evidence>
<feature type="compositionally biased region" description="Low complexity" evidence="1">
    <location>
        <begin position="164"/>
        <end position="232"/>
    </location>
</feature>
<dbReference type="PATRIC" id="fig|797114.5.peg.4392"/>
<dbReference type="AlphaFoldDB" id="M0C9Q8"/>
<dbReference type="STRING" id="797114.C475_21769"/>
<name>M0C9Q8_9EURY</name>
<keyword evidence="2" id="KW-0401">Integrin</keyword>
<gene>
    <name evidence="2" type="ORF">C475_21769</name>
</gene>
<comment type="caution">
    <text evidence="2">The sequence shown here is derived from an EMBL/GenBank/DDBJ whole genome shotgun (WGS) entry which is preliminary data.</text>
</comment>
<feature type="compositionally biased region" description="Pro residues" evidence="1">
    <location>
        <begin position="233"/>
        <end position="245"/>
    </location>
</feature>
<dbReference type="EMBL" id="AOIU01000048">
    <property type="protein sequence ID" value="ELZ19970.1"/>
    <property type="molecule type" value="Genomic_DNA"/>
</dbReference>
<protein>
    <submittedName>
        <fullName evidence="2">Alpha beta-propellor repeat-containing integrin</fullName>
    </submittedName>
</protein>
<feature type="compositionally biased region" description="Gly residues" evidence="1">
    <location>
        <begin position="254"/>
        <end position="266"/>
    </location>
</feature>
<feature type="region of interest" description="Disordered" evidence="1">
    <location>
        <begin position="160"/>
        <end position="266"/>
    </location>
</feature>
<dbReference type="eggNOG" id="arCOG09007">
    <property type="taxonomic scope" value="Archaea"/>
</dbReference>
<dbReference type="Proteomes" id="UP000011626">
    <property type="component" value="Unassembled WGS sequence"/>
</dbReference>
<dbReference type="Gene3D" id="2.60.120.380">
    <property type="match status" value="1"/>
</dbReference>
<dbReference type="GO" id="GO:0007229">
    <property type="term" value="P:integrin-mediated signaling pathway"/>
    <property type="evidence" value="ECO:0007669"/>
    <property type="project" value="UniProtKB-KW"/>
</dbReference>
<evidence type="ECO:0000313" key="2">
    <source>
        <dbReference type="EMBL" id="ELZ19970.1"/>
    </source>
</evidence>
<sequence length="266" mass="27403">MLKLAGLSAVSGLGLATVAQEKSRAEPTVTGFTYDGTPLVAVESAQAPTAIREVEPNDSRDEAMLIGLNVPVTGTLAYKEVDWYAVEVSSGDAFVVEFERAEASGITAVVLYGPGGQFLDQRYVGHNEPVSVTETASTDGVHYVQVVDIADGIDEYSIAVRDGTTSPTPTTATATESDTPSSTPTETETSSPTETETPSPTETETPSPTPTEAASPAPTETPSSTPTATSTPTPSPTDSPTPSPTPISAEYGQVGYGEYGYGGVVS</sequence>
<keyword evidence="3" id="KW-1185">Reference proteome</keyword>
<evidence type="ECO:0000313" key="3">
    <source>
        <dbReference type="Proteomes" id="UP000011626"/>
    </source>
</evidence>
<reference evidence="2 3" key="1">
    <citation type="journal article" date="2014" name="PLoS Genet.">
        <title>Phylogenetically driven sequencing of extremely halophilic archaea reveals strategies for static and dynamic osmo-response.</title>
        <authorList>
            <person name="Becker E.A."/>
            <person name="Seitzer P.M."/>
            <person name="Tritt A."/>
            <person name="Larsen D."/>
            <person name="Krusor M."/>
            <person name="Yao A.I."/>
            <person name="Wu D."/>
            <person name="Madern D."/>
            <person name="Eisen J.A."/>
            <person name="Darling A.E."/>
            <person name="Facciotti M.T."/>
        </authorList>
    </citation>
    <scope>NUCLEOTIDE SEQUENCE [LARGE SCALE GENOMIC DNA]</scope>
    <source>
        <strain evidence="2 3">2-9-1</strain>
    </source>
</reference>